<evidence type="ECO:0000259" key="6">
    <source>
        <dbReference type="PROSITE" id="PS50081"/>
    </source>
</evidence>
<feature type="region of interest" description="Disordered" evidence="3">
    <location>
        <begin position="37"/>
        <end position="98"/>
    </location>
</feature>
<accession>A0A6H5GHE3</accession>
<dbReference type="EMBL" id="CADCXU010013239">
    <property type="protein sequence ID" value="CAB0002988.1"/>
    <property type="molecule type" value="Genomic_DNA"/>
</dbReference>
<dbReference type="PANTHER" id="PTHR21119:SF5">
    <property type="entry name" value="C2 DOMAIN-CONTAINING PROTEIN"/>
    <property type="match status" value="1"/>
</dbReference>
<feature type="domain" description="C2" evidence="5">
    <location>
        <begin position="364"/>
        <end position="478"/>
    </location>
</feature>
<evidence type="ECO:0000259" key="5">
    <source>
        <dbReference type="PROSITE" id="PS50004"/>
    </source>
</evidence>
<feature type="region of interest" description="Disordered" evidence="3">
    <location>
        <begin position="533"/>
        <end position="556"/>
    </location>
</feature>
<reference evidence="7 8" key="1">
    <citation type="submission" date="2020-02" db="EMBL/GenBank/DDBJ databases">
        <authorList>
            <person name="Ferguson B K."/>
        </authorList>
    </citation>
    <scope>NUCLEOTIDE SEQUENCE [LARGE SCALE GENOMIC DNA]</scope>
</reference>
<dbReference type="PANTHER" id="PTHR21119">
    <property type="entry name" value="C2 DOMAIN-CONTAINING PROTEIN"/>
    <property type="match status" value="1"/>
</dbReference>
<keyword evidence="2" id="KW-0862">Zinc</keyword>
<feature type="region of interest" description="Disordered" evidence="3">
    <location>
        <begin position="673"/>
        <end position="701"/>
    </location>
</feature>
<dbReference type="AlphaFoldDB" id="A0A6H5GHE3"/>
<proteinExistence type="predicted"/>
<dbReference type="SMART" id="SM00109">
    <property type="entry name" value="C1"/>
    <property type="match status" value="1"/>
</dbReference>
<dbReference type="PROSITE" id="PS00479">
    <property type="entry name" value="ZF_DAG_PE_1"/>
    <property type="match status" value="1"/>
</dbReference>
<dbReference type="InterPro" id="IPR035892">
    <property type="entry name" value="C2_domain_sf"/>
</dbReference>
<keyword evidence="4" id="KW-1133">Transmembrane helix</keyword>
<feature type="compositionally biased region" description="Low complexity" evidence="3">
    <location>
        <begin position="40"/>
        <end position="57"/>
    </location>
</feature>
<dbReference type="SMART" id="SM00239">
    <property type="entry name" value="C2"/>
    <property type="match status" value="1"/>
</dbReference>
<dbReference type="PROSITE" id="PS50004">
    <property type="entry name" value="C2"/>
    <property type="match status" value="1"/>
</dbReference>
<dbReference type="OrthoDB" id="9976063at2759"/>
<feature type="domain" description="Phorbol-ester/DAG-type" evidence="6">
    <location>
        <begin position="755"/>
        <end position="806"/>
    </location>
</feature>
<organism evidence="7 8">
    <name type="scientific">Nesidiocoris tenuis</name>
    <dbReference type="NCBI Taxonomy" id="355587"/>
    <lineage>
        <taxon>Eukaryota</taxon>
        <taxon>Metazoa</taxon>
        <taxon>Ecdysozoa</taxon>
        <taxon>Arthropoda</taxon>
        <taxon>Hexapoda</taxon>
        <taxon>Insecta</taxon>
        <taxon>Pterygota</taxon>
        <taxon>Neoptera</taxon>
        <taxon>Paraneoptera</taxon>
        <taxon>Hemiptera</taxon>
        <taxon>Heteroptera</taxon>
        <taxon>Panheteroptera</taxon>
        <taxon>Cimicomorpha</taxon>
        <taxon>Miridae</taxon>
        <taxon>Dicyphina</taxon>
        <taxon>Nesidiocoris</taxon>
    </lineage>
</organism>
<evidence type="ECO:0000256" key="3">
    <source>
        <dbReference type="SAM" id="MobiDB-lite"/>
    </source>
</evidence>
<evidence type="ECO:0008006" key="9">
    <source>
        <dbReference type="Google" id="ProtNLM"/>
    </source>
</evidence>
<evidence type="ECO:0000256" key="4">
    <source>
        <dbReference type="SAM" id="Phobius"/>
    </source>
</evidence>
<feature type="transmembrane region" description="Helical" evidence="4">
    <location>
        <begin position="6"/>
        <end position="26"/>
    </location>
</feature>
<keyword evidence="4" id="KW-0812">Transmembrane</keyword>
<dbReference type="InterPro" id="IPR039934">
    <property type="entry name" value="C2CD2/C2CD2L"/>
</dbReference>
<dbReference type="SUPFAM" id="SSF49562">
    <property type="entry name" value="C2 domain (Calcium/lipid-binding domain, CaLB)"/>
    <property type="match status" value="1"/>
</dbReference>
<dbReference type="CDD" id="cd20831">
    <property type="entry name" value="C1_dGM13116p-like"/>
    <property type="match status" value="1"/>
</dbReference>
<keyword evidence="1" id="KW-0479">Metal-binding</keyword>
<dbReference type="SUPFAM" id="SSF57889">
    <property type="entry name" value="Cysteine-rich domain"/>
    <property type="match status" value="1"/>
</dbReference>
<dbReference type="InterPro" id="IPR046349">
    <property type="entry name" value="C1-like_sf"/>
</dbReference>
<dbReference type="InterPro" id="IPR002219">
    <property type="entry name" value="PKC_DAG/PE"/>
</dbReference>
<dbReference type="Proteomes" id="UP000479000">
    <property type="component" value="Unassembled WGS sequence"/>
</dbReference>
<evidence type="ECO:0000313" key="8">
    <source>
        <dbReference type="Proteomes" id="UP000479000"/>
    </source>
</evidence>
<keyword evidence="8" id="KW-1185">Reference proteome</keyword>
<dbReference type="Pfam" id="PF00130">
    <property type="entry name" value="C1_1"/>
    <property type="match status" value="1"/>
</dbReference>
<dbReference type="Pfam" id="PF00168">
    <property type="entry name" value="C2"/>
    <property type="match status" value="1"/>
</dbReference>
<dbReference type="Gene3D" id="2.60.40.150">
    <property type="entry name" value="C2 domain"/>
    <property type="match status" value="1"/>
</dbReference>
<evidence type="ECO:0000256" key="1">
    <source>
        <dbReference type="ARBA" id="ARBA00022723"/>
    </source>
</evidence>
<dbReference type="Gene3D" id="3.30.60.20">
    <property type="match status" value="1"/>
</dbReference>
<dbReference type="InterPro" id="IPR000008">
    <property type="entry name" value="C2_dom"/>
</dbReference>
<evidence type="ECO:0000313" key="7">
    <source>
        <dbReference type="EMBL" id="CAB0002988.1"/>
    </source>
</evidence>
<keyword evidence="4" id="KW-0472">Membrane</keyword>
<gene>
    <name evidence="7" type="ORF">NTEN_LOCUS8693</name>
</gene>
<dbReference type="GO" id="GO:0046872">
    <property type="term" value="F:metal ion binding"/>
    <property type="evidence" value="ECO:0007669"/>
    <property type="project" value="UniProtKB-KW"/>
</dbReference>
<dbReference type="PROSITE" id="PS50081">
    <property type="entry name" value="ZF_DAG_PE_2"/>
    <property type="match status" value="1"/>
</dbReference>
<protein>
    <recommendedName>
        <fullName evidence="9">Phorbol-ester/DAG-type domain-containing protein</fullName>
    </recommendedName>
</protein>
<sequence>MDTVAMYLFLWLIVGLTVVGFGRYVYGRFVSRPVKEEPTAAVDGKAAAAVTETAPTKEPTPKPVASGRAAPSPARYVPPTPPSRKRLGSRTGRQSPGPVVIAARGKSAAAAVGPPPPSATGPDSVSVKWVTEMFAWLYSDLVVVNEALAIWLQSLNEFTKKSVAEHGVGVEFVRVLPETSVPSINNVFCECAPNDDVTITCDCEATPALQLKVFRQKGEKIEVSHYRLNVNRFRARLNVNAISEKLLFDIKCDGWPEVKVALAPVGAIKNNLDESQLQEVISEIVTAALRSTDVHCNFSNYPNCPRMSRYASSPGHMLPVHYDSIVSIPFFKIIFQIKNRFIRSGVLRAFFQISIGLFFSNFTIKLSPQLSGAEEAAKQNRRLLVKVIKAQGLGGTDACIEPFCVVEVDDPSQKNQTSTKKATDNPVWEEHFLFDLNNMTSEILLEVYDKRGVETRFLGLGIVSMDELNTTPSQRQTISLQSTPGGEEVVSGSLTVEDSNTSHCSETTPRVFRPFVKSANDCQTFIMSNNYCHRKPGNPPQPQPASDQSASTDASETGELECRHFQVLHRPLHLRWKNIDMSEGNIDISILSMVIPNITGPLQVFLLVQPALKLRHYNDYYVRLERGRSRRKKRDFFGTLRRFGRSKTRSRSVGPGTEEDAEYNAAVARSISADRARDPSAHSAVPGMREGSARSSLSEASGISGASSRTYVNEASTLVLETVENCIKKYYLVPLSIAQRNKWKKKGTKLHIYNDHTFIAKHLPGGTICQVCKKGLPRRLGKQGYECRDCQHKCHKHCHVKVETTCPNSNIHSLELNSVFLRFKQFLCIFLVSEISEEIEP</sequence>
<name>A0A6H5GHE3_9HEMI</name>
<evidence type="ECO:0000256" key="2">
    <source>
        <dbReference type="ARBA" id="ARBA00022833"/>
    </source>
</evidence>